<dbReference type="eggNOG" id="COG2316">
    <property type="taxonomic scope" value="Bacteria"/>
</dbReference>
<reference evidence="1 2" key="1">
    <citation type="submission" date="2011-02" db="EMBL/GenBank/DDBJ databases">
        <authorList>
            <person name="Muzny D."/>
            <person name="Qin X."/>
            <person name="Buhay C."/>
            <person name="Dugan-Rocha S."/>
            <person name="Ding Y."/>
            <person name="Chen G."/>
            <person name="Hawes A."/>
            <person name="Holder M."/>
            <person name="Jhangiani S."/>
            <person name="Johnson A."/>
            <person name="Khan Z."/>
            <person name="Li Z."/>
            <person name="Liu W."/>
            <person name="Liu X."/>
            <person name="Perez L."/>
            <person name="Shen H."/>
            <person name="Wang Q."/>
            <person name="Watt J."/>
            <person name="Xi L."/>
            <person name="Xin Y."/>
            <person name="Zhou J."/>
            <person name="Deng J."/>
            <person name="Jiang H."/>
            <person name="Liu Y."/>
            <person name="Qu J."/>
            <person name="Song X.-Z."/>
            <person name="Zhang L."/>
            <person name="Villasana D."/>
            <person name="Johnson A."/>
            <person name="Liu J."/>
            <person name="Liyanage D."/>
            <person name="Lorensuhewa L."/>
            <person name="Robinson T."/>
            <person name="Song A."/>
            <person name="Song B.-B."/>
            <person name="Dinh H."/>
            <person name="Thornton R."/>
            <person name="Coyle M."/>
            <person name="Francisco L."/>
            <person name="Jackson L."/>
            <person name="Javaid M."/>
            <person name="Korchina V."/>
            <person name="Kovar C."/>
            <person name="Mata R."/>
            <person name="Mathew T."/>
            <person name="Ngo R."/>
            <person name="Nguyen L."/>
            <person name="Nguyen N."/>
            <person name="Okwuonu G."/>
            <person name="Ongeri F."/>
            <person name="Pham C."/>
            <person name="Simmons D."/>
            <person name="Wilczek-Boney K."/>
            <person name="Hale W."/>
            <person name="Jakkamsetti A."/>
            <person name="Pham P."/>
            <person name="Ruth R."/>
            <person name="San Lucas F."/>
            <person name="Warren J."/>
            <person name="Zhang J."/>
            <person name="Zhao Z."/>
            <person name="Zhou C."/>
            <person name="Zhu D."/>
            <person name="Lee S."/>
            <person name="Bess C."/>
            <person name="Blankenburg K."/>
            <person name="Forbes L."/>
            <person name="Fu Q."/>
            <person name="Gubbala S."/>
            <person name="Hirani K."/>
            <person name="Jayaseelan J.C."/>
            <person name="Lara F."/>
            <person name="Munidasa M."/>
            <person name="Palculict T."/>
            <person name="Patil S."/>
            <person name="Pu L.-L."/>
            <person name="Saada N."/>
            <person name="Tang L."/>
            <person name="Weissenberger G."/>
            <person name="Zhu Y."/>
            <person name="Hemphill L."/>
            <person name="Shang Y."/>
            <person name="Youmans B."/>
            <person name="Ayvaz T."/>
            <person name="Ross M."/>
            <person name="Santibanez J."/>
            <person name="Aqrawi P."/>
            <person name="Gross S."/>
            <person name="Joshi V."/>
            <person name="Fowler G."/>
            <person name="Nazareth L."/>
            <person name="Reid J."/>
            <person name="Worley K."/>
            <person name="Petrosino J."/>
            <person name="Highlander S."/>
            <person name="Gibbs R."/>
        </authorList>
    </citation>
    <scope>NUCLEOTIDE SEQUENCE [LARGE SCALE GENOMIC DNA]</scope>
    <source>
        <strain evidence="1 2">DSM 15829</strain>
    </source>
</reference>
<dbReference type="Proteomes" id="UP000005947">
    <property type="component" value="Unassembled WGS sequence"/>
</dbReference>
<dbReference type="PANTHER" id="PTHR38659">
    <property type="entry name" value="METAL-DEPENDENT PHOSPHOHYDROLASE"/>
    <property type="match status" value="1"/>
</dbReference>
<dbReference type="SUPFAM" id="SSF109604">
    <property type="entry name" value="HD-domain/PDEase-like"/>
    <property type="match status" value="1"/>
</dbReference>
<dbReference type="EMBL" id="ACGK02000001">
    <property type="protein sequence ID" value="EGF23137.1"/>
    <property type="molecule type" value="Genomic_DNA"/>
</dbReference>
<dbReference type="AlphaFoldDB" id="F1T5J2"/>
<gene>
    <name evidence="1" type="ORF">HMPREF0091_10084</name>
</gene>
<evidence type="ECO:0000313" key="2">
    <source>
        <dbReference type="Proteomes" id="UP000005947"/>
    </source>
</evidence>
<sequence>MSATLSSNLTREKAFALLKQYNQEEFHIIHGLTLERLMRYFAAIHDEDNIDFWGQVGLLHDMDWEVCDGDEDHTLCTERLLTKEGASAELICAIQTHNSDLNDSLPKPELKMERVLFAADETSGLIDACARLRPSKSCQDLELSSLKKKFKNKKFAAGCAREQMTLGAEYNSCDVETMLAAVLAACKATDPNRAQWLKDNPSWLDENPQNSDEALLEVAQRM</sequence>
<dbReference type="PANTHER" id="PTHR38659:SF2">
    <property type="entry name" value="HDIG DOMAIN PROTEIN"/>
    <property type="match status" value="1"/>
</dbReference>
<dbReference type="RefSeq" id="WP_006302192.1">
    <property type="nucleotide sequence ID" value="NZ_ACGK02000001.1"/>
</dbReference>
<name>F1T5J2_9ACTN</name>
<accession>F1T5J2</accession>
<dbReference type="OrthoDB" id="9801160at2"/>
<comment type="caution">
    <text evidence="1">The sequence shown here is derived from an EMBL/GenBank/DDBJ whole genome shotgun (WGS) entry which is preliminary data.</text>
</comment>
<protein>
    <recommendedName>
        <fullName evidence="3">HDIG domain protein</fullName>
    </recommendedName>
</protein>
<dbReference type="GeneID" id="93210831"/>
<keyword evidence="2" id="KW-1185">Reference proteome</keyword>
<organism evidence="1 2">
    <name type="scientific">Fannyhessea vaginae DSM 15829</name>
    <dbReference type="NCBI Taxonomy" id="525256"/>
    <lineage>
        <taxon>Bacteria</taxon>
        <taxon>Bacillati</taxon>
        <taxon>Actinomycetota</taxon>
        <taxon>Coriobacteriia</taxon>
        <taxon>Coriobacteriales</taxon>
        <taxon>Atopobiaceae</taxon>
        <taxon>Fannyhessea</taxon>
    </lineage>
</organism>
<proteinExistence type="predicted"/>
<evidence type="ECO:0000313" key="1">
    <source>
        <dbReference type="EMBL" id="EGF23137.1"/>
    </source>
</evidence>
<evidence type="ECO:0008006" key="3">
    <source>
        <dbReference type="Google" id="ProtNLM"/>
    </source>
</evidence>